<proteinExistence type="inferred from homology"/>
<dbReference type="AlphaFoldDB" id="A0A6P8I0K3"/>
<feature type="transmembrane region" description="Helical" evidence="9">
    <location>
        <begin position="205"/>
        <end position="226"/>
    </location>
</feature>
<accession>A0A6P8I0K3</accession>
<dbReference type="OrthoDB" id="9046662at2759"/>
<protein>
    <submittedName>
        <fullName evidence="12 13">Somatostatin receptor type 1-like isoform X1</fullName>
    </submittedName>
</protein>
<dbReference type="RefSeq" id="XP_031561062.1">
    <property type="nucleotide sequence ID" value="XM_031705202.1"/>
</dbReference>
<dbReference type="KEGG" id="aten:116297059"/>
<dbReference type="GO" id="GO:0004930">
    <property type="term" value="F:G protein-coupled receptor activity"/>
    <property type="evidence" value="ECO:0007669"/>
    <property type="project" value="UniProtKB-KW"/>
</dbReference>
<evidence type="ECO:0000256" key="5">
    <source>
        <dbReference type="ARBA" id="ARBA00023136"/>
    </source>
</evidence>
<dbReference type="RefSeq" id="XP_031561061.1">
    <property type="nucleotide sequence ID" value="XM_031705201.1"/>
</dbReference>
<feature type="transmembrane region" description="Helical" evidence="9">
    <location>
        <begin position="46"/>
        <end position="70"/>
    </location>
</feature>
<feature type="transmembrane region" description="Helical" evidence="9">
    <location>
        <begin position="256"/>
        <end position="274"/>
    </location>
</feature>
<feature type="transmembrane region" description="Helical" evidence="9">
    <location>
        <begin position="162"/>
        <end position="185"/>
    </location>
</feature>
<dbReference type="PANTHER" id="PTHR45695">
    <property type="entry name" value="LEUCOKININ RECEPTOR-RELATED"/>
    <property type="match status" value="1"/>
</dbReference>
<dbReference type="PANTHER" id="PTHR45695:SF9">
    <property type="entry name" value="LEUCOKININ RECEPTOR"/>
    <property type="match status" value="1"/>
</dbReference>
<dbReference type="GeneID" id="116297059"/>
<dbReference type="SUPFAM" id="SSF81321">
    <property type="entry name" value="Family A G protein-coupled receptor-like"/>
    <property type="match status" value="1"/>
</dbReference>
<dbReference type="GO" id="GO:0005886">
    <property type="term" value="C:plasma membrane"/>
    <property type="evidence" value="ECO:0007669"/>
    <property type="project" value="TreeGrafter"/>
</dbReference>
<dbReference type="InterPro" id="IPR017452">
    <property type="entry name" value="GPCR_Rhodpsn_7TM"/>
</dbReference>
<evidence type="ECO:0000256" key="3">
    <source>
        <dbReference type="ARBA" id="ARBA00022989"/>
    </source>
</evidence>
<keyword evidence="6 8" id="KW-0675">Receptor</keyword>
<dbReference type="PROSITE" id="PS50262">
    <property type="entry name" value="G_PROTEIN_RECEP_F1_2"/>
    <property type="match status" value="1"/>
</dbReference>
<comment type="subcellular location">
    <subcellularLocation>
        <location evidence="1">Membrane</location>
        <topology evidence="1">Multi-pass membrane protein</topology>
    </subcellularLocation>
</comment>
<name>A0A6P8I0K3_ACTTE</name>
<evidence type="ECO:0000256" key="1">
    <source>
        <dbReference type="ARBA" id="ARBA00004141"/>
    </source>
</evidence>
<evidence type="ECO:0000256" key="7">
    <source>
        <dbReference type="ARBA" id="ARBA00023224"/>
    </source>
</evidence>
<keyword evidence="4 8" id="KW-0297">G-protein coupled receptor</keyword>
<sequence>MSCFSQNNYMRFNLSGQGGSGFGLETMCVDNTTTSDINRETKGLRIFRLFCYSIVFIVGTCGNSLVVWLVVKRRLKARYNYFLANLAVADLAVVMINLPFRLAYQENDYQWPFGYVLCKIIPPLTFTFTTASSAFLMAVSLERYRAVVHPLRSKVTRLQLKLAVIFIWVLSFSVTLPLNTFMTTASQLGKTVCTDTWPSTMFEQLYFSLLFVIQFAFPIVIMLMVYMKIIAKMHNNQLRSCNHRASVHIRRRNKRVIRMLLVVVLAYFICVMPYSTYLVVSVFGIESPISVKKFLVLLALANSMVNPLLYGALNRQFRIGYMDAISGIRRSCLGGKRDPTLSSIFKPVPDDNHAHNNRKKKYVVRVIMQ</sequence>
<feature type="transmembrane region" description="Helical" evidence="9">
    <location>
        <begin position="120"/>
        <end position="141"/>
    </location>
</feature>
<feature type="transmembrane region" description="Helical" evidence="9">
    <location>
        <begin position="294"/>
        <end position="313"/>
    </location>
</feature>
<keyword evidence="5 9" id="KW-0472">Membrane</keyword>
<evidence type="ECO:0000313" key="13">
    <source>
        <dbReference type="RefSeq" id="XP_031561062.1"/>
    </source>
</evidence>
<keyword evidence="2 8" id="KW-0812">Transmembrane</keyword>
<evidence type="ECO:0000256" key="8">
    <source>
        <dbReference type="RuleBase" id="RU000688"/>
    </source>
</evidence>
<keyword evidence="11" id="KW-1185">Reference proteome</keyword>
<dbReference type="InterPro" id="IPR000276">
    <property type="entry name" value="GPCR_Rhodpsn"/>
</dbReference>
<dbReference type="Gene3D" id="1.20.1070.10">
    <property type="entry name" value="Rhodopsin 7-helix transmembrane proteins"/>
    <property type="match status" value="1"/>
</dbReference>
<dbReference type="Proteomes" id="UP000515163">
    <property type="component" value="Unplaced"/>
</dbReference>
<dbReference type="Pfam" id="PF00001">
    <property type="entry name" value="7tm_1"/>
    <property type="match status" value="1"/>
</dbReference>
<evidence type="ECO:0000259" key="10">
    <source>
        <dbReference type="PROSITE" id="PS50262"/>
    </source>
</evidence>
<evidence type="ECO:0000313" key="14">
    <source>
        <dbReference type="RefSeq" id="XP_031561064.1"/>
    </source>
</evidence>
<dbReference type="PROSITE" id="PS00237">
    <property type="entry name" value="G_PROTEIN_RECEP_F1_1"/>
    <property type="match status" value="1"/>
</dbReference>
<feature type="transmembrane region" description="Helical" evidence="9">
    <location>
        <begin position="82"/>
        <end position="100"/>
    </location>
</feature>
<dbReference type="RefSeq" id="XP_031561064.1">
    <property type="nucleotide sequence ID" value="XM_031705204.1"/>
</dbReference>
<reference evidence="12 13" key="1">
    <citation type="submission" date="2025-04" db="UniProtKB">
        <authorList>
            <consortium name="RefSeq"/>
        </authorList>
    </citation>
    <scope>IDENTIFICATION</scope>
    <source>
        <tissue evidence="12 13">Tentacle</tissue>
    </source>
</reference>
<organism evidence="11 12">
    <name type="scientific">Actinia tenebrosa</name>
    <name type="common">Australian red waratah sea anemone</name>
    <dbReference type="NCBI Taxonomy" id="6105"/>
    <lineage>
        <taxon>Eukaryota</taxon>
        <taxon>Metazoa</taxon>
        <taxon>Cnidaria</taxon>
        <taxon>Anthozoa</taxon>
        <taxon>Hexacorallia</taxon>
        <taxon>Actiniaria</taxon>
        <taxon>Actiniidae</taxon>
        <taxon>Actinia</taxon>
    </lineage>
</organism>
<gene>
    <name evidence="12 13 14" type="primary">LOC116297059</name>
</gene>
<evidence type="ECO:0000256" key="4">
    <source>
        <dbReference type="ARBA" id="ARBA00023040"/>
    </source>
</evidence>
<dbReference type="PRINTS" id="PR00237">
    <property type="entry name" value="GPCRRHODOPSN"/>
</dbReference>
<keyword evidence="3 9" id="KW-1133">Transmembrane helix</keyword>
<evidence type="ECO:0000313" key="11">
    <source>
        <dbReference type="Proteomes" id="UP000515163"/>
    </source>
</evidence>
<comment type="similarity">
    <text evidence="8">Belongs to the G-protein coupled receptor 1 family.</text>
</comment>
<evidence type="ECO:0000256" key="9">
    <source>
        <dbReference type="SAM" id="Phobius"/>
    </source>
</evidence>
<dbReference type="CDD" id="cd00637">
    <property type="entry name" value="7tm_classA_rhodopsin-like"/>
    <property type="match status" value="1"/>
</dbReference>
<evidence type="ECO:0000256" key="6">
    <source>
        <dbReference type="ARBA" id="ARBA00023170"/>
    </source>
</evidence>
<evidence type="ECO:0000313" key="12">
    <source>
        <dbReference type="RefSeq" id="XP_031561061.1"/>
    </source>
</evidence>
<keyword evidence="7 8" id="KW-0807">Transducer</keyword>
<evidence type="ECO:0000256" key="2">
    <source>
        <dbReference type="ARBA" id="ARBA00022692"/>
    </source>
</evidence>
<feature type="domain" description="G-protein coupled receptors family 1 profile" evidence="10">
    <location>
        <begin position="62"/>
        <end position="310"/>
    </location>
</feature>